<proteinExistence type="predicted"/>
<dbReference type="PATRIC" id="fig|1303.79.peg.2107"/>
<name>A0A139RM28_STROR</name>
<accession>A0A139RM28</accession>
<protein>
    <submittedName>
        <fullName evidence="2">Uncharacterized protein</fullName>
    </submittedName>
</protein>
<evidence type="ECO:0000313" key="4">
    <source>
        <dbReference type="Proteomes" id="UP000072989"/>
    </source>
</evidence>
<dbReference type="Proteomes" id="UP000072989">
    <property type="component" value="Unassembled WGS sequence"/>
</dbReference>
<dbReference type="AlphaFoldDB" id="A0A139RM28"/>
<comment type="caution">
    <text evidence="2">The sequence shown here is derived from an EMBL/GenBank/DDBJ whole genome shotgun (WGS) entry which is preliminary data.</text>
</comment>
<dbReference type="EMBL" id="LQZE01000192">
    <property type="protein sequence ID" value="KXU15776.1"/>
    <property type="molecule type" value="Genomic_DNA"/>
</dbReference>
<evidence type="ECO:0000313" key="1">
    <source>
        <dbReference type="EMBL" id="KXT84622.1"/>
    </source>
</evidence>
<dbReference type="Proteomes" id="UP000072653">
    <property type="component" value="Unassembled WGS sequence"/>
</dbReference>
<evidence type="ECO:0000313" key="3">
    <source>
        <dbReference type="Proteomes" id="UP000072653"/>
    </source>
</evidence>
<sequence length="37" mass="4422">MKEVVFRGNLEVFERKAVFDVKNKKLKIFLKKILQNA</sequence>
<gene>
    <name evidence="1" type="ORF">SORDD16_01789</name>
    <name evidence="2" type="ORF">SORDD17_00918</name>
</gene>
<organism evidence="2 4">
    <name type="scientific">Streptococcus oralis</name>
    <dbReference type="NCBI Taxonomy" id="1303"/>
    <lineage>
        <taxon>Bacteria</taxon>
        <taxon>Bacillati</taxon>
        <taxon>Bacillota</taxon>
        <taxon>Bacilli</taxon>
        <taxon>Lactobacillales</taxon>
        <taxon>Streptococcaceae</taxon>
        <taxon>Streptococcus</taxon>
    </lineage>
</organism>
<dbReference type="EMBL" id="LQOB01000312">
    <property type="protein sequence ID" value="KXT84622.1"/>
    <property type="molecule type" value="Genomic_DNA"/>
</dbReference>
<evidence type="ECO:0000313" key="2">
    <source>
        <dbReference type="EMBL" id="KXU15776.1"/>
    </source>
</evidence>
<reference evidence="3 4" key="1">
    <citation type="submission" date="2016-01" db="EMBL/GenBank/DDBJ databases">
        <title>Highly variable Streptococcus oralis are common among viridans streptococci isolated from primates.</title>
        <authorList>
            <person name="Denapaite D."/>
            <person name="Rieger M."/>
            <person name="Koendgen S."/>
            <person name="Brueckner R."/>
            <person name="Ochigava I."/>
            <person name="Kappeler P."/>
            <person name="Maetz-Rensing K."/>
            <person name="Leendertz F."/>
            <person name="Hakenbeck R."/>
        </authorList>
    </citation>
    <scope>NUCLEOTIDE SEQUENCE [LARGE SCALE GENOMIC DNA]</scope>
    <source>
        <strain evidence="1 3">DD16</strain>
        <strain evidence="2 4">DD17</strain>
    </source>
</reference>